<dbReference type="PROSITE" id="PS00463">
    <property type="entry name" value="ZN2_CY6_FUNGAL_1"/>
    <property type="match status" value="1"/>
</dbReference>
<dbReference type="Proteomes" id="UP000076874">
    <property type="component" value="Unassembled WGS sequence"/>
</dbReference>
<evidence type="ECO:0000256" key="5">
    <source>
        <dbReference type="ARBA" id="ARBA00023163"/>
    </source>
</evidence>
<feature type="compositionally biased region" description="Low complexity" evidence="7">
    <location>
        <begin position="52"/>
        <end position="61"/>
    </location>
</feature>
<feature type="compositionally biased region" description="Gly residues" evidence="7">
    <location>
        <begin position="138"/>
        <end position="149"/>
    </location>
</feature>
<feature type="compositionally biased region" description="Basic residues" evidence="7">
    <location>
        <begin position="214"/>
        <end position="234"/>
    </location>
</feature>
<feature type="compositionally biased region" description="Low complexity" evidence="7">
    <location>
        <begin position="467"/>
        <end position="490"/>
    </location>
</feature>
<dbReference type="PROSITE" id="PS50048">
    <property type="entry name" value="ZN2_CY6_FUNGAL_2"/>
    <property type="match status" value="1"/>
</dbReference>
<evidence type="ECO:0000313" key="10">
    <source>
        <dbReference type="Proteomes" id="UP000076874"/>
    </source>
</evidence>
<evidence type="ECO:0000256" key="4">
    <source>
        <dbReference type="ARBA" id="ARBA00023125"/>
    </source>
</evidence>
<dbReference type="PANTHER" id="PTHR36206">
    <property type="entry name" value="ASPERCRYPTIN BIOSYNTHESIS CLUSTER-SPECIFIC TRANSCRIPTION REGULATOR ATNN-RELATED"/>
    <property type="match status" value="1"/>
</dbReference>
<keyword evidence="5" id="KW-0804">Transcription</keyword>
<evidence type="ECO:0000256" key="1">
    <source>
        <dbReference type="ARBA" id="ARBA00022723"/>
    </source>
</evidence>
<evidence type="ECO:0000256" key="7">
    <source>
        <dbReference type="SAM" id="MobiDB-lite"/>
    </source>
</evidence>
<dbReference type="Pfam" id="PF00172">
    <property type="entry name" value="Zn_clus"/>
    <property type="match status" value="1"/>
</dbReference>
<protein>
    <submittedName>
        <fullName evidence="9">Zn(2)-C6 fungal-type DNA-binding domain protein</fullName>
    </submittedName>
</protein>
<gene>
    <name evidence="9" type="ORF">SPI_05142</name>
</gene>
<dbReference type="InterPro" id="IPR001138">
    <property type="entry name" value="Zn2Cys6_DnaBD"/>
</dbReference>
<proteinExistence type="predicted"/>
<reference evidence="9 10" key="1">
    <citation type="journal article" date="2016" name="Genome Biol. Evol.">
        <title>Divergent and convergent evolution of fungal pathogenicity.</title>
        <authorList>
            <person name="Shang Y."/>
            <person name="Xiao G."/>
            <person name="Zheng P."/>
            <person name="Cen K."/>
            <person name="Zhan S."/>
            <person name="Wang C."/>
        </authorList>
    </citation>
    <scope>NUCLEOTIDE SEQUENCE [LARGE SCALE GENOMIC DNA]</scope>
    <source>
        <strain evidence="9 10">RCEF 264</strain>
    </source>
</reference>
<accession>A0A167TZQ0</accession>
<dbReference type="InterPro" id="IPR036864">
    <property type="entry name" value="Zn2-C6_fun-type_DNA-bd_sf"/>
</dbReference>
<feature type="region of interest" description="Disordered" evidence="7">
    <location>
        <begin position="467"/>
        <end position="497"/>
    </location>
</feature>
<dbReference type="InterPro" id="IPR052360">
    <property type="entry name" value="Transcr_Regulatory_Proteins"/>
</dbReference>
<dbReference type="SUPFAM" id="SSF57701">
    <property type="entry name" value="Zn2/Cys6 DNA-binding domain"/>
    <property type="match status" value="1"/>
</dbReference>
<organism evidence="9 10">
    <name type="scientific">Niveomyces insectorum RCEF 264</name>
    <dbReference type="NCBI Taxonomy" id="1081102"/>
    <lineage>
        <taxon>Eukaryota</taxon>
        <taxon>Fungi</taxon>
        <taxon>Dikarya</taxon>
        <taxon>Ascomycota</taxon>
        <taxon>Pezizomycotina</taxon>
        <taxon>Sordariomycetes</taxon>
        <taxon>Hypocreomycetidae</taxon>
        <taxon>Hypocreales</taxon>
        <taxon>Cordycipitaceae</taxon>
        <taxon>Niveomyces</taxon>
    </lineage>
</organism>
<dbReference type="GO" id="GO:0008270">
    <property type="term" value="F:zinc ion binding"/>
    <property type="evidence" value="ECO:0007669"/>
    <property type="project" value="InterPro"/>
</dbReference>
<feature type="compositionally biased region" description="Low complexity" evidence="7">
    <location>
        <begin position="167"/>
        <end position="213"/>
    </location>
</feature>
<dbReference type="SMART" id="SM00066">
    <property type="entry name" value="GAL4"/>
    <property type="match status" value="1"/>
</dbReference>
<keyword evidence="2" id="KW-0862">Zinc</keyword>
<feature type="compositionally biased region" description="Basic residues" evidence="7">
    <location>
        <begin position="65"/>
        <end position="74"/>
    </location>
</feature>
<dbReference type="AlphaFoldDB" id="A0A167TZQ0"/>
<sequence>MASSQPKPQQQQQPQQQKQQRQTQERQAAASILVSPASASVPAGNGGPLNPGPQAAGAAGDAKAKRVRTSRPKVKTGCNNCKQRRIKCDEKRPACSQCVRSKKTCTGYPPPPRSVRPFEEIRIAPKPQPVLLAAAPTGGEGGGGGGGGSMSTTGPPLISPSFPARPLLQSQQPHLQPHSRQQPQQQQQLLQHQQQQGQEQQNQKQQQKQQQRLQQRRIHEHHALTPRRVQKLYQRRGGTPPYTPTNAALPVFFYHPSVGLPFDHNEGLYFQLFRMQTANELSGFFDNVFWSRSVLIECHAEPAIRHAVVALGALYKTLEKTTESPPGSPAEHGRDDPVDSAYSHWEVALKQYSSACHALAAVCTQDERTQRTRLMASVLLACFDSFIGDHKQAIVQIQTGLALLERLRAERRRDRGPHAAGEPVEDELTQMFTRLAIQAKSYDMAFHFPQPYVIQLLPPSASVLAAEPTAADPSSPASPPASSDVGSPVSTHQEPIPERFSSLREARLAWDTLCEHIFRFMELMFQYANGPPNLLPTSMKRFGAEFRTRFEMWSHAFDPLLAGRTNPGISSQEKAGIAVLKMSQIMGLILYLMTFNDSEMKFDAFRPHFKAIVDLASEVVGDEERRAAAIRCPDPSQCMHHYHHHHHHHQHHHHHHHYTTATVESAGGFAHYRAGHVKASFSADLGIVPPLYVVATKSRDRVIRRQAIQLLRSSARREGMWDSELTARIGMWVMEIEEEGLDDINGNGEDAVFFLDPFSGRGSKTDNNASYATPATAHHNAPLTPHESPVFTAAFPRPSVSSSAEGQARSGSIDFGEMPLGPGGNARWDARRASQASLFHTASHAQQASFAPTTNLHPLYHMQDQQQQQQKQQQQQQYEQTVIPAEKRILVKACEFDLREHTATLKCGTRGLAANAPDAKTRVTHIRW</sequence>
<keyword evidence="6" id="KW-0539">Nucleus</keyword>
<keyword evidence="3" id="KW-0805">Transcription regulation</keyword>
<keyword evidence="1" id="KW-0479">Metal-binding</keyword>
<dbReference type="GO" id="GO:0003677">
    <property type="term" value="F:DNA binding"/>
    <property type="evidence" value="ECO:0007669"/>
    <property type="project" value="UniProtKB-KW"/>
</dbReference>
<comment type="caution">
    <text evidence="9">The sequence shown here is derived from an EMBL/GenBank/DDBJ whole genome shotgun (WGS) entry which is preliminary data.</text>
</comment>
<feature type="region of interest" description="Disordered" evidence="7">
    <location>
        <begin position="132"/>
        <end position="241"/>
    </location>
</feature>
<dbReference type="Gene3D" id="4.10.240.10">
    <property type="entry name" value="Zn(2)-C6 fungal-type DNA-binding domain"/>
    <property type="match status" value="1"/>
</dbReference>
<keyword evidence="10" id="KW-1185">Reference proteome</keyword>
<feature type="region of interest" description="Disordered" evidence="7">
    <location>
        <begin position="797"/>
        <end position="828"/>
    </location>
</feature>
<evidence type="ECO:0000256" key="3">
    <source>
        <dbReference type="ARBA" id="ARBA00023015"/>
    </source>
</evidence>
<feature type="domain" description="Zn(2)-C6 fungal-type" evidence="8">
    <location>
        <begin position="77"/>
        <end position="106"/>
    </location>
</feature>
<dbReference type="EMBL" id="AZHD01000008">
    <property type="protein sequence ID" value="OAA61118.1"/>
    <property type="molecule type" value="Genomic_DNA"/>
</dbReference>
<evidence type="ECO:0000259" key="8">
    <source>
        <dbReference type="PROSITE" id="PS50048"/>
    </source>
</evidence>
<dbReference type="PANTHER" id="PTHR36206:SF4">
    <property type="entry name" value="HYPOTHETICAL CONSERVED PROTEIN (EUROFUNG)-RELATED"/>
    <property type="match status" value="1"/>
</dbReference>
<evidence type="ECO:0000256" key="2">
    <source>
        <dbReference type="ARBA" id="ARBA00022833"/>
    </source>
</evidence>
<name>A0A167TZQ0_9HYPO</name>
<dbReference type="GO" id="GO:0000981">
    <property type="term" value="F:DNA-binding transcription factor activity, RNA polymerase II-specific"/>
    <property type="evidence" value="ECO:0007669"/>
    <property type="project" value="InterPro"/>
</dbReference>
<keyword evidence="4 9" id="KW-0238">DNA-binding</keyword>
<evidence type="ECO:0000313" key="9">
    <source>
        <dbReference type="EMBL" id="OAA61118.1"/>
    </source>
</evidence>
<dbReference type="OrthoDB" id="39175at2759"/>
<dbReference type="STRING" id="1081102.A0A167TZQ0"/>
<feature type="compositionally biased region" description="Low complexity" evidence="7">
    <location>
        <begin position="1"/>
        <end position="27"/>
    </location>
</feature>
<evidence type="ECO:0000256" key="6">
    <source>
        <dbReference type="ARBA" id="ARBA00023242"/>
    </source>
</evidence>
<feature type="region of interest" description="Disordered" evidence="7">
    <location>
        <begin position="1"/>
        <end position="79"/>
    </location>
</feature>
<dbReference type="CDD" id="cd00067">
    <property type="entry name" value="GAL4"/>
    <property type="match status" value="1"/>
</dbReference>